<feature type="region of interest" description="Disordered" evidence="1">
    <location>
        <begin position="72"/>
        <end position="112"/>
    </location>
</feature>
<accession>A0A2C9DBF4</accession>
<gene>
    <name evidence="3" type="ORF">HDIA_4086</name>
</gene>
<dbReference type="Proteomes" id="UP000223606">
    <property type="component" value="Chromosome 1"/>
</dbReference>
<feature type="signal peptide" evidence="2">
    <location>
        <begin position="1"/>
        <end position="22"/>
    </location>
</feature>
<sequence length="112" mass="11409">MSLKTIALAGVLIAGTVVPSFAASAFHPGQSGSDIKLDRMSHALDRSSSAVGTHGAAMAGAAATPLFSAGRSQSDKKLDKMSAASKGTLKWDSSESRAQGADMQRYVINPGS</sequence>
<reference evidence="4" key="1">
    <citation type="submission" date="2017-09" db="EMBL/GenBank/DDBJ databases">
        <title>Genome sequence of Nannocystis excedens DSM 71.</title>
        <authorList>
            <person name="Blom J."/>
        </authorList>
    </citation>
    <scope>NUCLEOTIDE SEQUENCE [LARGE SCALE GENOMIC DNA]</scope>
    <source>
        <strain evidence="4">type strain: E19</strain>
    </source>
</reference>
<dbReference type="EMBL" id="LT960614">
    <property type="protein sequence ID" value="SON57627.1"/>
    <property type="molecule type" value="Genomic_DNA"/>
</dbReference>
<evidence type="ECO:0000256" key="2">
    <source>
        <dbReference type="SAM" id="SignalP"/>
    </source>
</evidence>
<organism evidence="3 4">
    <name type="scientific">Hartmannibacter diazotrophicus</name>
    <dbReference type="NCBI Taxonomy" id="1482074"/>
    <lineage>
        <taxon>Bacteria</taxon>
        <taxon>Pseudomonadati</taxon>
        <taxon>Pseudomonadota</taxon>
        <taxon>Alphaproteobacteria</taxon>
        <taxon>Hyphomicrobiales</taxon>
        <taxon>Pleomorphomonadaceae</taxon>
        <taxon>Hartmannibacter</taxon>
    </lineage>
</organism>
<evidence type="ECO:0000256" key="1">
    <source>
        <dbReference type="SAM" id="MobiDB-lite"/>
    </source>
</evidence>
<dbReference type="AlphaFoldDB" id="A0A2C9DBF4"/>
<evidence type="ECO:0000313" key="3">
    <source>
        <dbReference type="EMBL" id="SON57627.1"/>
    </source>
</evidence>
<feature type="chain" id="PRO_5012722547" evidence="2">
    <location>
        <begin position="23"/>
        <end position="112"/>
    </location>
</feature>
<proteinExistence type="predicted"/>
<keyword evidence="2" id="KW-0732">Signal</keyword>
<dbReference type="KEGG" id="hdi:HDIA_4086"/>
<name>A0A2C9DBF4_9HYPH</name>
<protein>
    <submittedName>
        <fullName evidence="3">Uncharacterized protein</fullName>
    </submittedName>
</protein>
<keyword evidence="4" id="KW-1185">Reference proteome</keyword>
<evidence type="ECO:0000313" key="4">
    <source>
        <dbReference type="Proteomes" id="UP000223606"/>
    </source>
</evidence>